<dbReference type="GO" id="GO:0052618">
    <property type="term" value="F:coenzyme F420-0:L-glutamate ligase activity"/>
    <property type="evidence" value="ECO:0007669"/>
    <property type="project" value="TreeGrafter"/>
</dbReference>
<dbReference type="Pfam" id="PF01996">
    <property type="entry name" value="F420_ligase"/>
    <property type="match status" value="1"/>
</dbReference>
<evidence type="ECO:0000313" key="3">
    <source>
        <dbReference type="Proteomes" id="UP000230673"/>
    </source>
</evidence>
<keyword evidence="2" id="KW-0436">Ligase</keyword>
<dbReference type="InterPro" id="IPR002847">
    <property type="entry name" value="F420-0_gamma-glut_ligase-dom"/>
</dbReference>
<evidence type="ECO:0000259" key="1">
    <source>
        <dbReference type="Pfam" id="PF01996"/>
    </source>
</evidence>
<dbReference type="PANTHER" id="PTHR47917">
    <property type="match status" value="1"/>
</dbReference>
<dbReference type="EMBL" id="PEUY01000018">
    <property type="protein sequence ID" value="PIV11241.1"/>
    <property type="molecule type" value="Genomic_DNA"/>
</dbReference>
<evidence type="ECO:0000313" key="2">
    <source>
        <dbReference type="EMBL" id="PIV11241.1"/>
    </source>
</evidence>
<dbReference type="Proteomes" id="UP000230673">
    <property type="component" value="Unassembled WGS sequence"/>
</dbReference>
<reference evidence="3" key="1">
    <citation type="submission" date="2017-09" db="EMBL/GenBank/DDBJ databases">
        <title>Depth-based differentiation of microbial function through sediment-hosted aquifers and enrichment of novel symbionts in the deep terrestrial subsurface.</title>
        <authorList>
            <person name="Probst A.J."/>
            <person name="Ladd B."/>
            <person name="Jarett J.K."/>
            <person name="Geller-Mcgrath D.E."/>
            <person name="Sieber C.M.K."/>
            <person name="Emerson J.B."/>
            <person name="Anantharaman K."/>
            <person name="Thomas B.C."/>
            <person name="Malmstrom R."/>
            <person name="Stieglmeier M."/>
            <person name="Klingl A."/>
            <person name="Woyke T."/>
            <person name="Ryan C.M."/>
            <person name="Banfield J.F."/>
        </authorList>
    </citation>
    <scope>NUCLEOTIDE SEQUENCE [LARGE SCALE GENOMIC DNA]</scope>
</reference>
<protein>
    <submittedName>
        <fullName evidence="2">Putative folate metabolism gamma-glutamate ligase</fullName>
    </submittedName>
</protein>
<dbReference type="Gene3D" id="3.30.1330.100">
    <property type="entry name" value="CofE-like"/>
    <property type="match status" value="1"/>
</dbReference>
<sequence>MKTIPIKTRKITSPQALPQVINRYISSFKEKSIVVVTSKIVSICEGRVIKIGEIDKKKLIEQEAEYYLPSHGNKYNITLTIKRNLLVPTAGIDESNGNGYYVLWPKDPQKTANEIREYLKKKFSLKHVGIIITDSRTTPLRWGTTGIAIAHSGFSALNNYIGKPDIFGRPLHVTKANIVDALAATAVLVMGEGNEQTPLVIIEDVPFVKFQDRNPSKFELKGLQISMKDDLYAALLKGVKWLKGRK</sequence>
<comment type="caution">
    <text evidence="2">The sequence shown here is derived from an EMBL/GenBank/DDBJ whole genome shotgun (WGS) entry which is preliminary data.</text>
</comment>
<organism evidence="2 3">
    <name type="scientific">Candidatus Roizmanbacteria bacterium CG03_land_8_20_14_0_80_35_26</name>
    <dbReference type="NCBI Taxonomy" id="1974845"/>
    <lineage>
        <taxon>Bacteria</taxon>
        <taxon>Candidatus Roizmaniibacteriota</taxon>
    </lineage>
</organism>
<dbReference type="SUPFAM" id="SSF144010">
    <property type="entry name" value="CofE-like"/>
    <property type="match status" value="1"/>
</dbReference>
<feature type="domain" description="Coenzyme F420:L-glutamate ligase-like" evidence="1">
    <location>
        <begin position="6"/>
        <end position="203"/>
    </location>
</feature>
<accession>A0A2M7BXF1</accession>
<dbReference type="PANTHER" id="PTHR47917:SF1">
    <property type="entry name" value="COENZYME F420:L-GLUTAMATE LIGASE"/>
    <property type="match status" value="1"/>
</dbReference>
<name>A0A2M7BXF1_9BACT</name>
<gene>
    <name evidence="2" type="ORF">COS50_01230</name>
</gene>
<proteinExistence type="predicted"/>
<dbReference type="AlphaFoldDB" id="A0A2M7BXF1"/>